<accession>A0ABV9T016</accession>
<feature type="signal peptide" evidence="1">
    <location>
        <begin position="1"/>
        <end position="22"/>
    </location>
</feature>
<comment type="caution">
    <text evidence="2">The sequence shown here is derived from an EMBL/GenBank/DDBJ whole genome shotgun (WGS) entry which is preliminary data.</text>
</comment>
<keyword evidence="1" id="KW-0732">Signal</keyword>
<dbReference type="Gene3D" id="2.130.10.10">
    <property type="entry name" value="YVTN repeat-like/Quinoprotein amine dehydrogenase"/>
    <property type="match status" value="1"/>
</dbReference>
<gene>
    <name evidence="2" type="ORF">ACFPFU_10070</name>
</gene>
<evidence type="ECO:0000313" key="3">
    <source>
        <dbReference type="Proteomes" id="UP001595818"/>
    </source>
</evidence>
<organism evidence="2 3">
    <name type="scientific">Negadavirga shengliensis</name>
    <dbReference type="NCBI Taxonomy" id="1389218"/>
    <lineage>
        <taxon>Bacteria</taxon>
        <taxon>Pseudomonadati</taxon>
        <taxon>Bacteroidota</taxon>
        <taxon>Cytophagia</taxon>
        <taxon>Cytophagales</taxon>
        <taxon>Cyclobacteriaceae</taxon>
        <taxon>Negadavirga</taxon>
    </lineage>
</organism>
<name>A0ABV9T016_9BACT</name>
<feature type="chain" id="PRO_5046438791" evidence="1">
    <location>
        <begin position="23"/>
        <end position="741"/>
    </location>
</feature>
<sequence length="741" mass="85530">MKKQFKLSVFFYTLMIISSHLAAQTAVHKDRPFVQEYSIKYFTPDEGLTMKKAFMDRNGTLQVITKEGLYRPHNGAFLYPGTMVADRTYLPMKDKSLSDMDVYEDQFVYLDDHAVLSNAWAGSLFIDHALSGAHLLKGGKGFSFLVSDGSRFHYYADSSLVWEGAVTGSEALDLVFDDTKNIFYILTQEKIYAFFPSERSMTEIYSGKDFTCFDLARGGRQIVIGTKDGYMRLDIASGKISGQKDNRLPWPVLTAVKEIDDHLWFGSEKGAFMLKDDGGFNYYHGERWLPGEEVVHISKGKNKEILVLTDKGLSRLVFTAQTLFDKARYYDKQVRERHIRYGFNASLVGMEKGNFNTGRLGDSDNDGLWTSMYLGGEAFRYAVTGSDEALQNVRESLDAMERLYTVNPIHGFPSRSFARRGYIEKLSDPERWQHASHPEWDWKATTSSDEAIGHVFVFGVIAELVDDQEIKEKAIRLLDELMQHIVDNDWYLIDYDGKPTLWGKWHPDYVNGFPTMVGDRKLNSSNIVAMLQTAYHFTQKEIYKKKAFMLMEEHGYLENLMRPMEEIGKAEEGTDQWAEMLSEAWNHSDDEMYFLGYWGLYRYAFNDTLKAKYKEAIIDHWEAERPEKDGLWNIFTALVAPDNFDLEEAIWYLQEYPLDLINWTVRNSHRKDIEIIAPNFRRQSTKEVLPPDELAIRRHNANRFDLDGGNDGRAESSAGDIWLLPYWMGRYLEVISEPVQE</sequence>
<protein>
    <submittedName>
        <fullName evidence="2">Uncharacterized protein</fullName>
    </submittedName>
</protein>
<evidence type="ECO:0000313" key="2">
    <source>
        <dbReference type="EMBL" id="MFC4872035.1"/>
    </source>
</evidence>
<dbReference type="InterPro" id="IPR015943">
    <property type="entry name" value="WD40/YVTN_repeat-like_dom_sf"/>
</dbReference>
<dbReference type="Proteomes" id="UP001595818">
    <property type="component" value="Unassembled WGS sequence"/>
</dbReference>
<dbReference type="EMBL" id="JBHSJJ010000005">
    <property type="protein sequence ID" value="MFC4872035.1"/>
    <property type="molecule type" value="Genomic_DNA"/>
</dbReference>
<dbReference type="RefSeq" id="WP_377064075.1">
    <property type="nucleotide sequence ID" value="NZ_JBHSJJ010000005.1"/>
</dbReference>
<evidence type="ECO:0000256" key="1">
    <source>
        <dbReference type="SAM" id="SignalP"/>
    </source>
</evidence>
<reference evidence="3" key="1">
    <citation type="journal article" date="2019" name="Int. J. Syst. Evol. Microbiol.">
        <title>The Global Catalogue of Microorganisms (GCM) 10K type strain sequencing project: providing services to taxonomists for standard genome sequencing and annotation.</title>
        <authorList>
            <consortium name="The Broad Institute Genomics Platform"/>
            <consortium name="The Broad Institute Genome Sequencing Center for Infectious Disease"/>
            <person name="Wu L."/>
            <person name="Ma J."/>
        </authorList>
    </citation>
    <scope>NUCLEOTIDE SEQUENCE [LARGE SCALE GENOMIC DNA]</scope>
    <source>
        <strain evidence="3">CGMCC 4.7466</strain>
    </source>
</reference>
<proteinExistence type="predicted"/>
<keyword evidence="3" id="KW-1185">Reference proteome</keyword>